<evidence type="ECO:0000313" key="8">
    <source>
        <dbReference type="Proteomes" id="UP000002019"/>
    </source>
</evidence>
<organism evidence="7 8">
    <name type="scientific">Cloacimonas acidaminovorans (strain Evry)</name>
    <dbReference type="NCBI Taxonomy" id="459349"/>
    <lineage>
        <taxon>Bacteria</taxon>
        <taxon>Pseudomonadati</taxon>
        <taxon>Candidatus Cloacimonadota</taxon>
        <taxon>Candidatus Cloacimonadia</taxon>
        <taxon>Candidatus Cloacimonadales</taxon>
        <taxon>Candidatus Cloacimonadaceae</taxon>
        <taxon>Candidatus Cloacimonas</taxon>
    </lineage>
</organism>
<evidence type="ECO:0000256" key="1">
    <source>
        <dbReference type="ARBA" id="ARBA00005781"/>
    </source>
</evidence>
<gene>
    <name evidence="5 7" type="primary">rplS</name>
    <name evidence="7" type="ordered locus">CLOAM1462</name>
</gene>
<proteinExistence type="inferred from homology"/>
<accession>B0VFI1</accession>
<keyword evidence="2 5" id="KW-0689">Ribosomal protein</keyword>
<dbReference type="HAMAP" id="MF_00402">
    <property type="entry name" value="Ribosomal_bL19"/>
    <property type="match status" value="1"/>
</dbReference>
<evidence type="ECO:0000256" key="2">
    <source>
        <dbReference type="ARBA" id="ARBA00022980"/>
    </source>
</evidence>
<dbReference type="PANTHER" id="PTHR15680">
    <property type="entry name" value="RIBOSOMAL PROTEIN L19"/>
    <property type="match status" value="1"/>
</dbReference>
<reference evidence="7 8" key="1">
    <citation type="journal article" date="2008" name="J. Bacteriol.">
        <title>'Candidatus Cloacamonas acidaminovorans': genome sequence reconstruction provides a first glimpse of a new bacterial division.</title>
        <authorList>
            <person name="Pelletier E."/>
            <person name="Kreimeyer A."/>
            <person name="Bocs S."/>
            <person name="Rouy Z."/>
            <person name="Gyapay G."/>
            <person name="Chouari R."/>
            <person name="Riviere D."/>
            <person name="Ganesan A."/>
            <person name="Daegelen P."/>
            <person name="Sghir A."/>
            <person name="Cohen G.N."/>
            <person name="Medigue C."/>
            <person name="Weissenbach J."/>
            <person name="Le Paslier D."/>
        </authorList>
    </citation>
    <scope>NUCLEOTIDE SEQUENCE [LARGE SCALE GENOMIC DNA]</scope>
    <source>
        <strain evidence="8">Evry</strain>
    </source>
</reference>
<evidence type="ECO:0000313" key="7">
    <source>
        <dbReference type="EMBL" id="CAO81313.1"/>
    </source>
</evidence>
<dbReference type="GO" id="GO:0003735">
    <property type="term" value="F:structural constituent of ribosome"/>
    <property type="evidence" value="ECO:0007669"/>
    <property type="project" value="InterPro"/>
</dbReference>
<evidence type="ECO:0000256" key="3">
    <source>
        <dbReference type="ARBA" id="ARBA00023274"/>
    </source>
</evidence>
<dbReference type="AlphaFoldDB" id="B0VFI1"/>
<dbReference type="PANTHER" id="PTHR15680:SF9">
    <property type="entry name" value="LARGE RIBOSOMAL SUBUNIT PROTEIN BL19M"/>
    <property type="match status" value="1"/>
</dbReference>
<dbReference type="GO" id="GO:0022625">
    <property type="term" value="C:cytosolic large ribosomal subunit"/>
    <property type="evidence" value="ECO:0007669"/>
    <property type="project" value="TreeGrafter"/>
</dbReference>
<dbReference type="PROSITE" id="PS01015">
    <property type="entry name" value="RIBOSOMAL_L19"/>
    <property type="match status" value="1"/>
</dbReference>
<dbReference type="GO" id="GO:0006412">
    <property type="term" value="P:translation"/>
    <property type="evidence" value="ECO:0007669"/>
    <property type="project" value="UniProtKB-UniRule"/>
</dbReference>
<dbReference type="NCBIfam" id="TIGR01024">
    <property type="entry name" value="rplS_bact"/>
    <property type="match status" value="1"/>
</dbReference>
<dbReference type="STRING" id="459349.CLOAM1462"/>
<dbReference type="InterPro" id="IPR008991">
    <property type="entry name" value="Translation_prot_SH3-like_sf"/>
</dbReference>
<name>B0VFI1_CLOAI</name>
<dbReference type="EMBL" id="CU466930">
    <property type="protein sequence ID" value="CAO81313.1"/>
    <property type="molecule type" value="Genomic_DNA"/>
</dbReference>
<dbReference type="Gene3D" id="2.30.30.790">
    <property type="match status" value="1"/>
</dbReference>
<comment type="function">
    <text evidence="5 6">This protein is located at the 30S-50S ribosomal subunit interface and may play a role in the structure and function of the aminoacyl-tRNA binding site.</text>
</comment>
<keyword evidence="8" id="KW-1185">Reference proteome</keyword>
<dbReference type="InterPro" id="IPR038657">
    <property type="entry name" value="Ribosomal_bL19_sf"/>
</dbReference>
<sequence>MGGTQMDILQQVSRDQIRTDLPDYRVGDTVKVHYKIKEGNKERIQVFQGIVIQKRGAGISKTFTVRKVSSGVGVERIFPQNSPNIDKLEIIRHGQVRRAKLFYLRSAQGKAGRIKEKRRFTV</sequence>
<comment type="similarity">
    <text evidence="1 5 6">Belongs to the bacterial ribosomal protein bL19 family.</text>
</comment>
<dbReference type="Pfam" id="PF01245">
    <property type="entry name" value="Ribosomal_L19"/>
    <property type="match status" value="1"/>
</dbReference>
<dbReference type="PIRSF" id="PIRSF002191">
    <property type="entry name" value="Ribosomal_L19"/>
    <property type="match status" value="1"/>
</dbReference>
<protein>
    <recommendedName>
        <fullName evidence="4 5">Large ribosomal subunit protein bL19</fullName>
    </recommendedName>
</protein>
<dbReference type="SUPFAM" id="SSF50104">
    <property type="entry name" value="Translation proteins SH3-like domain"/>
    <property type="match status" value="1"/>
</dbReference>
<dbReference type="PRINTS" id="PR00061">
    <property type="entry name" value="RIBOSOMALL19"/>
</dbReference>
<dbReference type="Proteomes" id="UP000002019">
    <property type="component" value="Chromosome"/>
</dbReference>
<dbReference type="InterPro" id="IPR018257">
    <property type="entry name" value="Ribosomal_bL19_CS"/>
</dbReference>
<dbReference type="FunFam" id="2.30.30.790:FF:000001">
    <property type="entry name" value="50S ribosomal protein L19"/>
    <property type="match status" value="1"/>
</dbReference>
<evidence type="ECO:0000256" key="6">
    <source>
        <dbReference type="RuleBase" id="RU000559"/>
    </source>
</evidence>
<evidence type="ECO:0000256" key="4">
    <source>
        <dbReference type="ARBA" id="ARBA00035171"/>
    </source>
</evidence>
<evidence type="ECO:0000256" key="5">
    <source>
        <dbReference type="HAMAP-Rule" id="MF_00402"/>
    </source>
</evidence>
<dbReference type="HOGENOM" id="CLU_103507_2_1_0"/>
<keyword evidence="3 5" id="KW-0687">Ribonucleoprotein</keyword>
<dbReference type="InterPro" id="IPR001857">
    <property type="entry name" value="Ribosomal_bL19"/>
</dbReference>
<dbReference type="KEGG" id="caci:CLOAM1462"/>
<dbReference type="eggNOG" id="COG0335">
    <property type="taxonomic scope" value="Bacteria"/>
</dbReference>